<name>K1XGW5_9BACT</name>
<gene>
    <name evidence="2" type="ORF">ACD_80C00213G0002</name>
</gene>
<keyword evidence="1" id="KW-0472">Membrane</keyword>
<organism evidence="2">
    <name type="scientific">uncultured bacterium</name>
    <name type="common">gcode 4</name>
    <dbReference type="NCBI Taxonomy" id="1234023"/>
    <lineage>
        <taxon>Bacteria</taxon>
        <taxon>environmental samples</taxon>
    </lineage>
</organism>
<feature type="transmembrane region" description="Helical" evidence="1">
    <location>
        <begin position="7"/>
        <end position="25"/>
    </location>
</feature>
<accession>K1XGW5</accession>
<sequence>MQIFNKNGVLVGMFLLVGVVGYLIGQRQNLSLLKPSPKTQVTPSLDSTKQYIDSLSCPIDMSIGEFAEFFRLGNETPISGKPILVTNPQIIKQSYSFAIRKKEIMDMLANEDGGKIEDGSLGVHDSGKFDVDGDGKDENFVTADIYMNHLPHIAMLVKNGNIIFEAEGAGVWIDKVYENKGFLLTEEIERFTGEYKNTRYVYKDGGFVPVWTQKVCYAQYRK</sequence>
<keyword evidence="1" id="KW-1133">Transmembrane helix</keyword>
<protein>
    <submittedName>
        <fullName evidence="2">Uncharacterized protein</fullName>
    </submittedName>
</protein>
<dbReference type="EMBL" id="AMFJ01036220">
    <property type="protein sequence ID" value="EKD24526.1"/>
    <property type="molecule type" value="Genomic_DNA"/>
</dbReference>
<reference evidence="2" key="1">
    <citation type="journal article" date="2012" name="Science">
        <title>Fermentation, hydrogen, and sulfur metabolism in multiple uncultivated bacterial phyla.</title>
        <authorList>
            <person name="Wrighton K.C."/>
            <person name="Thomas B.C."/>
            <person name="Sharon I."/>
            <person name="Miller C.S."/>
            <person name="Castelle C.J."/>
            <person name="VerBerkmoes N.C."/>
            <person name="Wilkins M.J."/>
            <person name="Hettich R.L."/>
            <person name="Lipton M.S."/>
            <person name="Williams K.H."/>
            <person name="Long P.E."/>
            <person name="Banfield J.F."/>
        </authorList>
    </citation>
    <scope>NUCLEOTIDE SEQUENCE [LARGE SCALE GENOMIC DNA]</scope>
</reference>
<keyword evidence="1" id="KW-0812">Transmembrane</keyword>
<evidence type="ECO:0000313" key="2">
    <source>
        <dbReference type="EMBL" id="EKD24526.1"/>
    </source>
</evidence>
<proteinExistence type="predicted"/>
<comment type="caution">
    <text evidence="2">The sequence shown here is derived from an EMBL/GenBank/DDBJ whole genome shotgun (WGS) entry which is preliminary data.</text>
</comment>
<dbReference type="AlphaFoldDB" id="K1XGW5"/>
<evidence type="ECO:0000256" key="1">
    <source>
        <dbReference type="SAM" id="Phobius"/>
    </source>
</evidence>